<dbReference type="Pfam" id="PF03437">
    <property type="entry name" value="BtpA"/>
    <property type="match status" value="1"/>
</dbReference>
<organism evidence="2 3">
    <name type="scientific">Chondromyces apiculatus DSM 436</name>
    <dbReference type="NCBI Taxonomy" id="1192034"/>
    <lineage>
        <taxon>Bacteria</taxon>
        <taxon>Pseudomonadati</taxon>
        <taxon>Myxococcota</taxon>
        <taxon>Polyangia</taxon>
        <taxon>Polyangiales</taxon>
        <taxon>Polyangiaceae</taxon>
        <taxon>Chondromyces</taxon>
    </lineage>
</organism>
<dbReference type="PANTHER" id="PTHR21381:SF3">
    <property type="entry name" value="SGC REGION PROTEIN SGCQ-RELATED"/>
    <property type="match status" value="1"/>
</dbReference>
<evidence type="ECO:0000313" key="3">
    <source>
        <dbReference type="Proteomes" id="UP000019678"/>
    </source>
</evidence>
<dbReference type="SUPFAM" id="SSF51366">
    <property type="entry name" value="Ribulose-phoshate binding barrel"/>
    <property type="match status" value="1"/>
</dbReference>
<comment type="caution">
    <text evidence="2">The sequence shown here is derived from an EMBL/GenBank/DDBJ whole genome shotgun (WGS) entry which is preliminary data.</text>
</comment>
<dbReference type="OrthoDB" id="9791357at2"/>
<dbReference type="InterPro" id="IPR005137">
    <property type="entry name" value="BtpA"/>
</dbReference>
<dbReference type="RefSeq" id="WP_044236108.1">
    <property type="nucleotide sequence ID" value="NZ_ASRX01000005.1"/>
</dbReference>
<dbReference type="AlphaFoldDB" id="A0A017THT9"/>
<dbReference type="Proteomes" id="UP000019678">
    <property type="component" value="Unassembled WGS sequence"/>
</dbReference>
<dbReference type="STRING" id="1192034.CAP_5921"/>
<dbReference type="PIRSF" id="PIRSF005956">
    <property type="entry name" value="BtpA"/>
    <property type="match status" value="1"/>
</dbReference>
<proteinExistence type="inferred from homology"/>
<dbReference type="EMBL" id="ASRX01000005">
    <property type="protein sequence ID" value="EYF08161.1"/>
    <property type="molecule type" value="Genomic_DNA"/>
</dbReference>
<sequence>MTPAWKTRLDALRLKDLSSLFGTPKPIIGMVHCWPLPGAPGYTGYGVDTIIDHAVRDARALAEGGADGLIVENMWDIPFRAGPHLPPESLTVHAVVARAVRQAVDLPLGINLVHNGGTALLAVALAAGASFIRVCMFTGAGIWEAGSIDEGCAADLMRRRKDLHAENIKILADVDKKHSVRFPGIDLATHIEWTRFSGADGLIVSGRMTGDAPDLGKVREARAHAGDLPLLIGSGATEENVAAFLGVADGIIVGSSIKEDGRCENPVDVARVRRLVTAAHSAMA</sequence>
<protein>
    <submittedName>
        <fullName evidence="2">Photosystem I assembly BtpA</fullName>
    </submittedName>
</protein>
<comment type="similarity">
    <text evidence="1">Belongs to the BtpA family.</text>
</comment>
<keyword evidence="3" id="KW-1185">Reference proteome</keyword>
<dbReference type="PANTHER" id="PTHR21381">
    <property type="entry name" value="ZGC:162297"/>
    <property type="match status" value="1"/>
</dbReference>
<dbReference type="NCBIfam" id="TIGR00259">
    <property type="entry name" value="thylakoid_BtpA"/>
    <property type="match status" value="1"/>
</dbReference>
<evidence type="ECO:0000313" key="2">
    <source>
        <dbReference type="EMBL" id="EYF08161.1"/>
    </source>
</evidence>
<reference evidence="2 3" key="1">
    <citation type="submission" date="2013-05" db="EMBL/GenBank/DDBJ databases">
        <title>Genome assembly of Chondromyces apiculatus DSM 436.</title>
        <authorList>
            <person name="Sharma G."/>
            <person name="Khatri I."/>
            <person name="Kaur C."/>
            <person name="Mayilraj S."/>
            <person name="Subramanian S."/>
        </authorList>
    </citation>
    <scope>NUCLEOTIDE SEQUENCE [LARGE SCALE GENOMIC DNA]</scope>
    <source>
        <strain evidence="2 3">DSM 436</strain>
    </source>
</reference>
<dbReference type="InterPro" id="IPR011060">
    <property type="entry name" value="RibuloseP-bd_barrel"/>
</dbReference>
<dbReference type="CDD" id="cd04722">
    <property type="entry name" value="TIM_phosphate_binding"/>
    <property type="match status" value="1"/>
</dbReference>
<evidence type="ECO:0000256" key="1">
    <source>
        <dbReference type="ARBA" id="ARBA00006007"/>
    </source>
</evidence>
<gene>
    <name evidence="2" type="ORF">CAP_5921</name>
</gene>
<name>A0A017THT9_9BACT</name>
<accession>A0A017THT9</accession>
<dbReference type="eggNOG" id="COG0434">
    <property type="taxonomic scope" value="Bacteria"/>
</dbReference>